<feature type="domain" description="MAM" evidence="3">
    <location>
        <begin position="715"/>
        <end position="878"/>
    </location>
</feature>
<dbReference type="InterPro" id="IPR000998">
    <property type="entry name" value="MAM_dom"/>
</dbReference>
<dbReference type="CDD" id="cd06263">
    <property type="entry name" value="MAM"/>
    <property type="match status" value="5"/>
</dbReference>
<dbReference type="OMA" id="DELGFFM"/>
<feature type="domain" description="MAM" evidence="3">
    <location>
        <begin position="355"/>
        <end position="522"/>
    </location>
</feature>
<accession>A0A7M7N8N8</accession>
<dbReference type="KEGG" id="spu:100893908"/>
<dbReference type="GO" id="GO:0016020">
    <property type="term" value="C:membrane"/>
    <property type="evidence" value="ECO:0007669"/>
    <property type="project" value="InterPro"/>
</dbReference>
<dbReference type="RefSeq" id="XP_030832142.1">
    <property type="nucleotide sequence ID" value="XM_030976282.1"/>
</dbReference>
<dbReference type="EnsemblMetazoa" id="XM_030976282">
    <property type="protein sequence ID" value="XP_030832142"/>
    <property type="gene ID" value="LOC100893908"/>
</dbReference>
<feature type="domain" description="MAM" evidence="3">
    <location>
        <begin position="177"/>
        <end position="345"/>
    </location>
</feature>
<dbReference type="OrthoDB" id="412155at2759"/>
<organism evidence="4 5">
    <name type="scientific">Strongylocentrotus purpuratus</name>
    <name type="common">Purple sea urchin</name>
    <dbReference type="NCBI Taxonomy" id="7668"/>
    <lineage>
        <taxon>Eukaryota</taxon>
        <taxon>Metazoa</taxon>
        <taxon>Echinodermata</taxon>
        <taxon>Eleutherozoa</taxon>
        <taxon>Echinozoa</taxon>
        <taxon>Echinoidea</taxon>
        <taxon>Euechinoidea</taxon>
        <taxon>Echinacea</taxon>
        <taxon>Camarodonta</taxon>
        <taxon>Echinidea</taxon>
        <taxon>Strongylocentrotidae</taxon>
        <taxon>Strongylocentrotus</taxon>
    </lineage>
</organism>
<dbReference type="Proteomes" id="UP000007110">
    <property type="component" value="Unassembled WGS sequence"/>
</dbReference>
<feature type="transmembrane region" description="Helical" evidence="1">
    <location>
        <begin position="1057"/>
        <end position="1079"/>
    </location>
</feature>
<feature type="signal peptide" evidence="2">
    <location>
        <begin position="1"/>
        <end position="21"/>
    </location>
</feature>
<dbReference type="GeneID" id="100893908"/>
<dbReference type="PROSITE" id="PS50060">
    <property type="entry name" value="MAM_2"/>
    <property type="match status" value="6"/>
</dbReference>
<dbReference type="PANTHER" id="PTHR23282">
    <property type="entry name" value="APICAL ENDOSOMAL GLYCOPROTEIN PRECURSOR"/>
    <property type="match status" value="1"/>
</dbReference>
<name>A0A7M7N8N8_STRPU</name>
<dbReference type="PANTHER" id="PTHR23282:SF146">
    <property type="entry name" value="RT07201P-RELATED"/>
    <property type="match status" value="1"/>
</dbReference>
<proteinExistence type="predicted"/>
<evidence type="ECO:0000259" key="3">
    <source>
        <dbReference type="PROSITE" id="PS50060"/>
    </source>
</evidence>
<dbReference type="AlphaFoldDB" id="A0A7M7N8N8"/>
<keyword evidence="1" id="KW-1133">Transmembrane helix</keyword>
<dbReference type="Gene3D" id="2.60.120.200">
    <property type="match status" value="6"/>
</dbReference>
<dbReference type="SUPFAM" id="SSF49899">
    <property type="entry name" value="Concanavalin A-like lectins/glucanases"/>
    <property type="match status" value="6"/>
</dbReference>
<feature type="domain" description="MAM" evidence="3">
    <location>
        <begin position="540"/>
        <end position="706"/>
    </location>
</feature>
<reference evidence="4" key="2">
    <citation type="submission" date="2021-01" db="UniProtKB">
        <authorList>
            <consortium name="EnsemblMetazoa"/>
        </authorList>
    </citation>
    <scope>IDENTIFICATION</scope>
</reference>
<evidence type="ECO:0000256" key="1">
    <source>
        <dbReference type="SAM" id="Phobius"/>
    </source>
</evidence>
<dbReference type="InParanoid" id="A0A7M7N8N8"/>
<dbReference type="InterPro" id="IPR013320">
    <property type="entry name" value="ConA-like_dom_sf"/>
</dbReference>
<feature type="chain" id="PRO_5029734873" description="MAM domain-containing protein" evidence="2">
    <location>
        <begin position="22"/>
        <end position="1125"/>
    </location>
</feature>
<keyword evidence="2" id="KW-0732">Signal</keyword>
<dbReference type="PRINTS" id="PR00020">
    <property type="entry name" value="MAMDOMAIN"/>
</dbReference>
<dbReference type="InterPro" id="IPR051560">
    <property type="entry name" value="MAM_domain-containing"/>
</dbReference>
<dbReference type="Pfam" id="PF00629">
    <property type="entry name" value="MAM"/>
    <property type="match status" value="6"/>
</dbReference>
<evidence type="ECO:0000256" key="2">
    <source>
        <dbReference type="SAM" id="SignalP"/>
    </source>
</evidence>
<protein>
    <recommendedName>
        <fullName evidence="3">MAM domain-containing protein</fullName>
    </recommendedName>
</protein>
<dbReference type="SMART" id="SM00137">
    <property type="entry name" value="MAM"/>
    <property type="match status" value="5"/>
</dbReference>
<sequence length="1125" mass="124999">MDSTPIFVLSILFFVTSGGYAQLFSCNFETNLCDLTSDTSTTWSMVEAGVTKSPGADHTFDSSSGHYMYASLRSGQTARAITTDLPITTEKKCAEMYVFMNGGSNAVLNVYVRESGKPTPSDPALTLQGDQGNQWVRALLTVDPQPKAFQIVIEAKDGDVSVDDMSLVDGECPHIDWICTFEDPGICGMQQDKSDEFDFKRQNKGTGTWYTGPKHDHTYNNATGYYMYIEANKVNVGHVARLMTPLLRGTPDPAQPSCLIFWYDMYGKDVDSLNVYVTYPGATAFPGDLVWSLAGNRGDQWRGAEVVLNITVDFQIVFEAMRGDNVKADIAIDDVEFDGFAHCPGHNVLLNHSSISCTFEEIELCYYTQDTTDDYNWSWKNRGTPASYTGPDVDHTRGDELGFFMLINPSNSKPIGAKARFISPLSTPLPQGGCIEFYYNMYGIDVETLNVYTKTEDQDLPGTQVWSQQGNQGNYWHRATFATPSGQGFQVVFEGVRGIESRDDIAIDDVFLYTDGPNSCPPKPTPEIIPPTPSTSMPGFDCGFEEDWCGFSQAPWDQGDWSLITPKTQGFQLTNIWDHTIRSAKGHVITFDPNRGQFKTNDRSRLYSPMMSPSNDPRCLTYYYHMSNQNVDHMGFYIRNFNEPLPLDPVLSVFGKQPWGWHEQKYTIDPSDQYFQVCFYISVGPKKWYSAIGLDDISITNGACEVAPTPTPKTGSCDFDQDICGYTQSPNDQFGWTRRNGPTASLYTSPLTDHTTGTLEGYYMYTETSSARRPGDTADLMSPPLSGDNEGLCLQFYYYMYGRDIGNLVVYILPELSDYQSLVEISRDQGQKWFHKNVDIKAIPFETFQIVFRGIVGGGPRGDIAIDDITVFNHPCSGVRTESVCDFESGPEVCGYGEANGMGEEWDWYDAVAVVPPPVGDMDGSFVFKSPTPGLTAVLTTPTLDVRSGKQYTLSLDYQIFNDSKMAFTISIERENQTDNHRIFQQTRGVEGVVKGKWDVDTEALGLDFARIVFTASTTSSPQNGVVAIDNVVFKPTISEKPTNSAPIINSYRGETIVLGVFLSIFIVIIIAVFVVLFLRRSRSSDSMTIGYKNHKDDATMSGPVAINNAVDEAKNGIDNPMYGP</sequence>
<keyword evidence="1" id="KW-0472">Membrane</keyword>
<reference evidence="5" key="1">
    <citation type="submission" date="2015-02" db="EMBL/GenBank/DDBJ databases">
        <title>Genome sequencing for Strongylocentrotus purpuratus.</title>
        <authorList>
            <person name="Murali S."/>
            <person name="Liu Y."/>
            <person name="Vee V."/>
            <person name="English A."/>
            <person name="Wang M."/>
            <person name="Skinner E."/>
            <person name="Han Y."/>
            <person name="Muzny D.M."/>
            <person name="Worley K.C."/>
            <person name="Gibbs R.A."/>
        </authorList>
    </citation>
    <scope>NUCLEOTIDE SEQUENCE</scope>
</reference>
<keyword evidence="1" id="KW-0812">Transmembrane</keyword>
<feature type="domain" description="MAM" evidence="3">
    <location>
        <begin position="24"/>
        <end position="174"/>
    </location>
</feature>
<evidence type="ECO:0000313" key="5">
    <source>
        <dbReference type="Proteomes" id="UP000007110"/>
    </source>
</evidence>
<keyword evidence="5" id="KW-1185">Reference proteome</keyword>
<evidence type="ECO:0000313" key="4">
    <source>
        <dbReference type="EnsemblMetazoa" id="XP_030832142"/>
    </source>
</evidence>
<feature type="domain" description="MAM" evidence="3">
    <location>
        <begin position="883"/>
        <end position="1041"/>
    </location>
</feature>
<dbReference type="PROSITE" id="PS00740">
    <property type="entry name" value="MAM_1"/>
    <property type="match status" value="1"/>
</dbReference>